<feature type="region of interest" description="Disordered" evidence="1">
    <location>
        <begin position="2191"/>
        <end position="2212"/>
    </location>
</feature>
<feature type="domain" description="GEVED" evidence="3">
    <location>
        <begin position="5460"/>
        <end position="5538"/>
    </location>
</feature>
<feature type="domain" description="GEVED" evidence="3">
    <location>
        <begin position="3354"/>
        <end position="3450"/>
    </location>
</feature>
<dbReference type="InterPro" id="IPR006626">
    <property type="entry name" value="PbH1"/>
</dbReference>
<evidence type="ECO:0000313" key="5">
    <source>
        <dbReference type="Proteomes" id="UP000241954"/>
    </source>
</evidence>
<feature type="compositionally biased region" description="Acidic residues" evidence="1">
    <location>
        <begin position="3699"/>
        <end position="3710"/>
    </location>
</feature>
<feature type="region of interest" description="Disordered" evidence="1">
    <location>
        <begin position="1813"/>
        <end position="1840"/>
    </location>
</feature>
<dbReference type="RefSeq" id="WP_107237329.1">
    <property type="nucleotide sequence ID" value="NZ_PYLW01000009.1"/>
</dbReference>
<feature type="compositionally biased region" description="Gly residues" evidence="1">
    <location>
        <begin position="5988"/>
        <end position="6000"/>
    </location>
</feature>
<feature type="domain" description="GEVED" evidence="3">
    <location>
        <begin position="2802"/>
        <end position="2882"/>
    </location>
</feature>
<feature type="domain" description="GEVED" evidence="3">
    <location>
        <begin position="1314"/>
        <end position="1408"/>
    </location>
</feature>
<feature type="domain" description="GEVED" evidence="3">
    <location>
        <begin position="5281"/>
        <end position="5358"/>
    </location>
</feature>
<feature type="region of interest" description="Disordered" evidence="1">
    <location>
        <begin position="3677"/>
        <end position="3714"/>
    </location>
</feature>
<keyword evidence="2" id="KW-0732">Signal</keyword>
<feature type="compositionally biased region" description="Acidic residues" evidence="1">
    <location>
        <begin position="2577"/>
        <end position="2587"/>
    </location>
</feature>
<comment type="caution">
    <text evidence="4">The sequence shown here is derived from an EMBL/GenBank/DDBJ whole genome shotgun (WGS) entry which is preliminary data.</text>
</comment>
<dbReference type="InterPro" id="IPR013783">
    <property type="entry name" value="Ig-like_fold"/>
</dbReference>
<feature type="domain" description="GEVED" evidence="3">
    <location>
        <begin position="2429"/>
        <end position="2521"/>
    </location>
</feature>
<evidence type="ECO:0000259" key="3">
    <source>
        <dbReference type="Pfam" id="PF20009"/>
    </source>
</evidence>
<feature type="domain" description="GEVED" evidence="3">
    <location>
        <begin position="3550"/>
        <end position="3643"/>
    </location>
</feature>
<feature type="domain" description="GEVED" evidence="3">
    <location>
        <begin position="1871"/>
        <end position="1954"/>
    </location>
</feature>
<evidence type="ECO:0000256" key="1">
    <source>
        <dbReference type="SAM" id="MobiDB-lite"/>
    </source>
</evidence>
<feature type="compositionally biased region" description="Acidic residues" evidence="1">
    <location>
        <begin position="1827"/>
        <end position="1839"/>
    </location>
</feature>
<accession>A0A2T3MKV5</accession>
<evidence type="ECO:0000313" key="4">
    <source>
        <dbReference type="EMBL" id="PSV96893.1"/>
    </source>
</evidence>
<feature type="region of interest" description="Disordered" evidence="1">
    <location>
        <begin position="1447"/>
        <end position="1474"/>
    </location>
</feature>
<feature type="compositionally biased region" description="Acidic residues" evidence="1">
    <location>
        <begin position="1461"/>
        <end position="1472"/>
    </location>
</feature>
<dbReference type="InterPro" id="IPR047589">
    <property type="entry name" value="DUF11_rpt"/>
</dbReference>
<feature type="domain" description="GEVED" evidence="3">
    <location>
        <begin position="7133"/>
        <end position="7211"/>
    </location>
</feature>
<dbReference type="STRING" id="56192.UB38_09285"/>
<feature type="domain" description="GEVED" evidence="3">
    <location>
        <begin position="3931"/>
        <end position="4014"/>
    </location>
</feature>
<dbReference type="Gene3D" id="2.60.40.10">
    <property type="entry name" value="Immunoglobulins"/>
    <property type="match status" value="2"/>
</dbReference>
<feature type="domain" description="GEVED" evidence="3">
    <location>
        <begin position="284"/>
        <end position="373"/>
    </location>
</feature>
<dbReference type="SMART" id="SM00710">
    <property type="entry name" value="PbH1"/>
    <property type="match status" value="10"/>
</dbReference>
<organism evidence="4 5">
    <name type="scientific">Photobacterium iliopiscarium</name>
    <dbReference type="NCBI Taxonomy" id="56192"/>
    <lineage>
        <taxon>Bacteria</taxon>
        <taxon>Pseudomonadati</taxon>
        <taxon>Pseudomonadota</taxon>
        <taxon>Gammaproteobacteria</taxon>
        <taxon>Vibrionales</taxon>
        <taxon>Vibrionaceae</taxon>
        <taxon>Photobacterium</taxon>
    </lineage>
</organism>
<feature type="region of interest" description="Disordered" evidence="1">
    <location>
        <begin position="5223"/>
        <end position="5251"/>
    </location>
</feature>
<feature type="region of interest" description="Disordered" evidence="1">
    <location>
        <begin position="4055"/>
        <end position="4081"/>
    </location>
</feature>
<dbReference type="Pfam" id="PF20009">
    <property type="entry name" value="GEVED"/>
    <property type="match status" value="26"/>
</dbReference>
<feature type="signal peptide" evidence="2">
    <location>
        <begin position="1"/>
        <end position="29"/>
    </location>
</feature>
<feature type="domain" description="GEVED" evidence="3">
    <location>
        <begin position="3741"/>
        <end position="3824"/>
    </location>
</feature>
<feature type="domain" description="GEVED" evidence="3">
    <location>
        <begin position="2977"/>
        <end position="3056"/>
    </location>
</feature>
<feature type="domain" description="GEVED" evidence="3">
    <location>
        <begin position="5109"/>
        <end position="5187"/>
    </location>
</feature>
<dbReference type="InterPro" id="IPR011045">
    <property type="entry name" value="N2O_reductase_N"/>
</dbReference>
<evidence type="ECO:0000256" key="2">
    <source>
        <dbReference type="SAM" id="SignalP"/>
    </source>
</evidence>
<feature type="domain" description="GEVED" evidence="3">
    <location>
        <begin position="2618"/>
        <end position="2702"/>
    </location>
</feature>
<feature type="domain" description="GEVED" evidence="3">
    <location>
        <begin position="6649"/>
        <end position="6740"/>
    </location>
</feature>
<name>A0A2T3MKV5_9GAMM</name>
<feature type="domain" description="GEVED" evidence="3">
    <location>
        <begin position="4304"/>
        <end position="4398"/>
    </location>
</feature>
<feature type="compositionally biased region" description="Acidic residues" evidence="1">
    <location>
        <begin position="5239"/>
        <end position="5251"/>
    </location>
</feature>
<feature type="domain" description="GEVED" evidence="3">
    <location>
        <begin position="1141"/>
        <end position="1213"/>
    </location>
</feature>
<feature type="compositionally biased region" description="Acidic residues" evidence="1">
    <location>
        <begin position="2201"/>
        <end position="2212"/>
    </location>
</feature>
<dbReference type="InterPro" id="IPR045474">
    <property type="entry name" value="GEVED"/>
</dbReference>
<reference evidence="4 5" key="1">
    <citation type="submission" date="2018-01" db="EMBL/GenBank/DDBJ databases">
        <title>Whole genome sequencing of Histamine producing bacteria.</title>
        <authorList>
            <person name="Butler K."/>
        </authorList>
    </citation>
    <scope>NUCLEOTIDE SEQUENCE [LARGE SCALE GENOMIC DNA]</scope>
    <source>
        <strain evidence="4 5">NCIMB 13481</strain>
    </source>
</reference>
<feature type="domain" description="GEVED" evidence="3">
    <location>
        <begin position="2244"/>
        <end position="2328"/>
    </location>
</feature>
<feature type="compositionally biased region" description="Acidic residues" evidence="1">
    <location>
        <begin position="3888"/>
        <end position="3899"/>
    </location>
</feature>
<feature type="domain" description="GEVED" evidence="3">
    <location>
        <begin position="4112"/>
        <end position="4203"/>
    </location>
</feature>
<dbReference type="Proteomes" id="UP000241954">
    <property type="component" value="Unassembled WGS sequence"/>
</dbReference>
<feature type="domain" description="GEVED" evidence="3">
    <location>
        <begin position="4491"/>
        <end position="4569"/>
    </location>
</feature>
<feature type="compositionally biased region" description="Basic and acidic residues" evidence="1">
    <location>
        <begin position="3680"/>
        <end position="3689"/>
    </location>
</feature>
<feature type="region of interest" description="Disordered" evidence="1">
    <location>
        <begin position="5988"/>
        <end position="6045"/>
    </location>
</feature>
<feature type="compositionally biased region" description="Polar residues" evidence="1">
    <location>
        <begin position="2948"/>
        <end position="2958"/>
    </location>
</feature>
<feature type="compositionally biased region" description="Acidic residues" evidence="1">
    <location>
        <begin position="6595"/>
        <end position="6607"/>
    </location>
</feature>
<protein>
    <recommendedName>
        <fullName evidence="3">GEVED domain-containing protein</fullName>
    </recommendedName>
</protein>
<dbReference type="SUPFAM" id="SSF117074">
    <property type="entry name" value="Hypothetical protein PA1324"/>
    <property type="match status" value="1"/>
</dbReference>
<feature type="domain" description="GEVED" evidence="3">
    <location>
        <begin position="1681"/>
        <end position="1773"/>
    </location>
</feature>
<feature type="region of interest" description="Disordered" evidence="1">
    <location>
        <begin position="2559"/>
        <end position="2588"/>
    </location>
</feature>
<dbReference type="EMBL" id="PYLW01000009">
    <property type="protein sequence ID" value="PSV96893.1"/>
    <property type="molecule type" value="Genomic_DNA"/>
</dbReference>
<feature type="domain" description="GEVED" evidence="3">
    <location>
        <begin position="5642"/>
        <end position="5723"/>
    </location>
</feature>
<proteinExistence type="predicted"/>
<feature type="domain" description="GEVED" evidence="3">
    <location>
        <begin position="1503"/>
        <end position="1581"/>
    </location>
</feature>
<feature type="chain" id="PRO_5015420080" description="GEVED domain-containing protein" evidence="2">
    <location>
        <begin position="30"/>
        <end position="7599"/>
    </location>
</feature>
<gene>
    <name evidence="4" type="ORF">C9I88_10385</name>
</gene>
<sequence>MEKMKIIRRVLMLVCFCGGLLFNTSIAQAQQCSQSYASPTTSGGNYYFDGDGGNGWGTRNIGVYNTNLTGGTGSGGRIIISANWGWNNGNQWTGRGDYTESITIRLKVNGTTVAQLVTPNDSQNTANLSAQGGASMQSGGGNVGVTGFGGYPHGSQILLPSWMTTITSIQIEGTQTPASGGSSMGAGDDGGVRVNTSGYACNFEATDAPSSYGVARHNVDLTGINLRFGTNVSFETANRNSALANSDTFDDGITGFPQSEIDAGTGAVSVSASVYNNTGSPRTFVGWVDWDQDNAFQADEGVAITVPAAGSSNADCTNTSGSNFTCNVDYIVDVADRSNTGYFFSRFRISNAALTTSTISTTVDSGEVEDYRFCIGCFDISGTVYLDENGDSDISSDSVTPNEVIVRLYRDDDNDGVPSAGDTYLQQVTTASGAYSFTELPIDTYFVATAPPTNSTAISEQTYAASNTYTNAFCDSNGDATSGDTPLTASGACYGGIDGDRADAITNSTTREHISKVDLSFTSTNQTNVDFGFSYNVVTNTNTSAQGSLNQFIINANRIVGANEMRFVPTVPANDTDPAGDWWVVSPTTSLTTITGTNGANTIIDGTAYSNADGTTIIDSNSGNYSEAQTVGSSDGCSVETIPALAKPELQIDMPTNASAYAAELLIINADNTTVRNVSLTGGSLGINIYSAGITDTLIEQNLIGIDPAGNDAVIGQETCGISLGCAGIAIANAGNGSLNGDSGIIRYNAIKTAHNNITLNNLNSQTNIVNWQVIQNQLLGSTSTTATPYHNVYIRYGVPAYLNIAGNIMRDATSDAIYQRNTSNVDLFQTITSNNIQNADDNGVHFQSGQLSIIECNIIHNNGDSGVSIDGNTNIEGYLITKNSFDNNTDNAIDLHNLATGEGVSLNTDLCNNDTGTGANNNLARPQITYAFLEGANLRVIGDMCATGEFTFEVYKASVGTGELGSDGLNAGEGLTYLGSITGQSGSTFDSLFATSSINVGDEITVIAQRTTTGGSGELQDTSEFSANIVVDVDNKDWGDAPDTSMSTAMGDYQTLRANGGANHIVIDGDTDNNPDLFLGVLLDTDIDGQPTTIADGDNLVDLADEDGVTANGIYVLNRDRDIEVTIGKDPDYAGTSFHLYGWIDWNRDGDWDDANEQVISNTTATVGMTTYTITTPVNAILGNTYARFRLCSSGDCNTPNGSSIDGEVEDYGEVIISIDFGDAPDTGVGIGTGNYRTTLADDGPRHSIDDDLFLGTNATDTEVDGLQNVTASGDNSDGIDDEDSLLIQPLTSGATAYNTQTTVTNTSGADAYLYAWLDVNRDGEFDRDEFISNGAGPGGAIVVANGASATAMPLSWGTITPPTNNTTVYLRTRLSPVALTDAVTGAVEDPRSYGYVDGGEVEDYALQVADQDFGDLPDSFDTLGLSGGPYHGLSNISNLYIGNTTIDSDGDGQPTPNADGDDLTGSDDENAFSTPTPILPLTATNYSVQVPVRNNTGVDAYLYGWLDWNQNNQFEAAEYVAVTVPTGTTVSSPITLTFTGISGQSDGNAALRLRYTTAGLANTGWGGAAPDGEVEDHYVLVGSYDFGDAPDTGVGVAANNHRTLLNDDGPRHGINNQLFFGAAIDAEQDANNPANSADGDDLDANGDDEDGALLIPLHSSATSYDLPVTVTNNTGSDAYIYAWIDFDRTTGFDRDEFAGGAAGVPITVPTGTNNGNVTISWNSFPGIAINTDVYIRLRLTSDVLTDSATGTAEDPRSFGIATDGEVEDYYLRVDTYDGGDAPDSYDTLYTSNGPSHYHNNLNLYIRDATHDNIHDTDGQPTPNGDGDDNDGTDDENADSLTRIPLLGVLDTTYTLGVPLYNGTGADAHLYAWIDFNQDGDFADAGEFTSLENLVNSTNTSAQTTPTTELTWTGISGLTQGSTFVRLRLTSDILTADDWGGIALNGEVEDHQIFIGDFDFGDAPDTANGVSANNYRTNFNDQGAYHGLDAAVYLGAAAPDTENNANTPAIYALGDDQDANGDDEDGVFILPLHNTATTYALPVTATNNSGANAYLYAWIDFDRNGRFDRDEFVGGAAGSPITIATGTTSATLDAIWDSFPGIAVNTDVYARFRITTDLLSDSVTGTTEDPRSYGGVTDGEVEDYYIRVDTYDGGDAPDSYDTLYLSDGPAHYHVNANLYIRSATHDDAHDTDGLPTVGADGDDNDGVDDEDVDSLTKIPLLGVSDTTYTLGVPLYNGTGVNANLYAWIDFNQDGDFADAGEFTSLENIINGTNTLNQTAPTTELVWNGIGGLTQGSTYVRIRLTNDTLTASDWGGFALNGEVEDHQIFIGDYDFGDAPDTTNGVAANNYRTTLNDGGPYHGLNNNLYLGAAAPDTENDANAPAILALGDDDDVNGDDEDGVFIMPLHNSVTNYGVRSVVTNNTGSDAYIYAWIDFDRNGRFDRDEFAGGAAGAPIVVNSGVSNFVANINWNSFPGIANNTDVYVRVRLTSELLSDAVTGTTEDPRSFGGAVDGEVEDYYLRVDTYDGGDLPESYQTSYSNGGPAHYHTNANLYIRDATHDNNHDEDGQPTAAANGDDNDGTDDENADSLVPLPILTLTDTSYTVGVPLYNATGADANLYAWLDLNQDGDFDDAGEFASLEGLVNGTNTSAQTAPTTQLTWAGISGQTTGNMALRLRLTSDILTATDWGGIAKNGEVEDHYVYVGDPDFGDAPDTSSTTAANNYQTLYNYFGPYHLFVDGLYIGNTAPDIDDGTLQDITATADDLDATDDEGPITLPPLFNGMDSYKITVPVTNTTGNIATLAVWIDFNRNGQFDDSEGQIAVVPTGSSNTPVELEWATIPAVTNNTTSFVRLRLTNRLVGQISDISSLGGEAGGEVEDHSIFFGLQDLGDAPASYLVDPLLGGPHHIITNNTNLYLGTSTIDGDEIVLASVDALGDDNNGSDDENGTSQPLTSIPINGSSHSLELTVRNTTGNDAYLAGWIDSNRNGIFDEIEGRVDVIPTTQNGVYTYSFDSNQMQNLSVGNTFIRFRLTTDPLTTTDVGGRASDGEVEDFMIQIGGQDLGDLPDTSSATAANNYQTNLTFGGPYHNVAAEPNLYLGTVAPDVDGATPQSSDATGDNVTGVDDENALANIALPDLDAGDNYDTNITVTNSSTSTAYLYAWIDWDRDGNFESDEIAQASINSLGSTQAINNGVITIPASTGTETYTVTFTTDTALVDARTYGVRLRLTTELLTDGDATATVDERSLGAAQDGEVEDFFVTAENTDLGDLPDSYLTLPVSGGPAHYYVSNLYLGANNIDDDDQAYPDAAALGDDNTGVDDETGLVEPLTTVATSITSYSVDLAVYNYSGSNATLVAWLDTNQDGSFSADEVVDDLNVVATSTPFSNAIFASDNLPTSSNNLTNKVTLTWNGISGLTQGSMGLRIRVANTSLTANDWGGIAQGGEVEDYVVYVGQFDFGDAIDSAANIGVNNYRTTLSDNGAYHGIDNTILMGALLDSESDANDPTTAFAQGDNITGSNDEDGAFIPPLNNTNTTYNIPVTVTNNSGSKGYLYAWIDFDRNGRFDRDEFFGGNTAEPREINTGNTNTTTNLGWNTFPGIATGTDVYIRIRFTTDLLADTENGAIVEDPRSYGGAGDGEVEDYYIRVETYDGGDAPDTYDTLYTSGGPYHRHNTANLYIRSNNHDNGHDQDGQPSNGAVGDDTDGIDDENADDLTPFPILATTDTSYTVGVPLYNATGSDAHLYGWIDFNQDGDFADVGEFTELTSIVNATNTSTSATPTTQLTWTGISGLTAGSTYMRLRLTNSVLTANDWGGEAINGEVEDHQIYIGALDFGDAEDGVAGTAAGSGDYRSRLADDGPYHVINNNIYIGNSVPDSEADANPSSGPIQADGDDTTGSDDEDGVTLRALDNSPVPSSYTAAVNVTNNTGQDATLYGWIDWDRNGQFGSDEVAEVIVPTGTNGSVDITWNSFTGIATGFTLTRFRLTTDGLVNGNSGAAEDTRSLFGASDGEVEDHLIYIGDQDMGDAPDTYQTLSASDGPFHGRSNSATVYLGTATIDADTDGQPTSDASGDDNNGSDDENGLSQPLANIAIAATSYSVPVTLRNSELASNPATLVAWLDTNQDGEFSAAEVVSTINYDTTGDAPFSTDNIPYFNGVKTAVLTWNGISGLTNGSMALRIRISYLTDLTANDWAGQALDGEVEDYMVFVGEFDYGDAPDEAVNVGVNNYRTTQSDSGPFHGVDSNLFMGTVPDADNDAQTPTIALQASGDDITASDDEDGLILPPLTTTQGSYSANAMVTNNTGSDAYIYAWIDFDGNGRFDRDEFVDNGTGTGGAIVTSTGLTNSSVELDWTATTGLAAGQNRYMRVRITSELLADSATGVNEDPRSYGGVSNGEIEDHYLLSDSVRYDGGDAPDSYLVRFADGGPIHPISTTLRLGTATTDGEDADGSSDALLDDITATADEDGISLPTLALSATSYTLDANVLNNTGANADLIVWIDWDQNGVFDAAEGQVISATSNGINTVYNPSWNGLTPVTAGYYFGRARLAPNSDGLTVSDAGGTATSGEVEDFRISVLTAQDWGDAPDAYHTLATNSGANHAPSTNLYIGTTAADADVDGQPSVAADGDDNNATADETVPTFPVLSPSMTTWSFDTTVTNNTGGAATLHAWVDHDLDGEFQLDEYTSVAVADGATDLPISVAWTNLSNAEGGNVGDSYVRLRLTTDTLVDDGTTAIDERSQGAATDGEIEDHYHKVTFHMLIQQDSGAIEYTLPNTANNTVALMENNYGVGYVTYDLLVPTDNITTDFTLRDYQFILYQSDLAGGTSPDTTAEIDALLDYRNQGGVLLSLVEGDTFADATTTRINAYMGQQVGFPGTSATGFAGYAGPTTLPRFHPSDGPGALSTQATVATTGTLSTITGIDHRSVIYTLPTVTGSCNNVDAMAWLIPYDPTTIGGYEYPRTHTGPWVGSGERQFYFTPAYVSSNLTPYQALMDFVYDYYEDQSAFLARNNWLADDANVNGNCSNTELDFDDLPDSGAGTATGDYVTAFQFDGPRHQLGANIFIGTAPDGETDAYATVAANGDTDDGVEILPLSSTATQYSVRVTATNTTGTDGNVYAWADWNKNGDLEASEMQTIAVADGETDTVKVLTWPITTAITNGDTVYVRVRICNTTTDCSTAIGEATNGEVEGYAISVSDNVDFGDAPDTYLTLAGSGGPFHYGDTSLFLGDQASDGEPDGIPTATADGDDTNASPDDEDGVNVISPININASDYSLTVEASNTSGSVAYLAVWIDFNQSGTFEAGEGQIQIVPDASSEVQYVFNWTGLTGLTAGVTYSRIRITNDVLTTSSMGGIATNGEVEDHLIVMGTFDLGDAPDTYGTDRTNASGEGIGPMHIPSATIFLGTNATDAEANGFVDGIDDNGLAQDDDFAGVNDEDGVTIPAVMSAEPSSTETLTVRVHTDVDATVYAWLDFDRDGVFDVATEAATPVSITAVNDDTDVTLTFTTPNDVLDGGSYVRVRICSTTTVCSTPHDVANDGEVEDHRIILDVAYDYGDAPETLGYNTLFTSNGARHRIGNTTLSLGSVIGDGDSDGFGDGVDDNGDATDDDTLNINDEDGISTVGFLSQGATSFTQDVICNDHNGTADMGANVYAWVDFNADGDFADSGEFALAACTDADAVTDGSASLSFPSINTTTVATETYMRLRITSETLTVDDYNGTAINGEVEDHQIPILKGPIQPITPAVVIAQCLNSGNIEGVSGTPVDITGVVNTYYPATANALTGTNSITLGTATGNTTETLNPGDRVMIIQMQNASIDTTNTDSYGNGVAGGYASGWVDYGTTGQYEFATVASFTDPTLVLSENLTNNFTADGNSSFQVVRIPMYEDARLTGTVTSADWDGSSGGIVSLYINGTLDLNGNIIDVNGKGFRGGTKNTANGIATGLNYVMAVTNIDGGKGEGIAGTPVSLGGLGYSDGDNGIGAPANAGGGGNFNSGGGGGGNVGPGGRGGNYSSSTSFYPGEPGTGIGLADPTRLTLGGGGGAGQENNGVGRDGADGGGIVYITANTVTGTGTINANGNTSPNAGGDSPGGGGAGGSVLLYNTDGASLSTLTVNAVGGNGASSSGGHGRSAGGGGGAAIFNSSGATANVSAGTATCSGQLLCGDDGGDGQVINTATLPTAPAVCSFELSGFVFDDSSTAPTLNGIKDVAEAGLGIAVPVIAYNTTTSECFVATADAITGAYSMTIPGGNYEVYEAALETDLVNPTCPPTIGTLDPNAGGYAGATIGDPINVHSSSPNIQSVALTTDVSDVNFADFTIVTFPTCSSDGYLLRNSPTDITSINLAMGTVTPLYDDVLPVGTGVFGGTGYNFITNTLIGDNIKNKDTVLMVDGAGSAFVLPITGSTMAINNYNSGDIDDNGVLLLMNNSGTSMYRIDVNPNSSTYLQQIGEITVSAPVMADMAINPIDNMLYTLTPTGNLVKFDPITGTRTNLGYVGVNGETGTGWGAVYFDDQGFFYASQNPNPGRIVRIDISDPSLPSGGYSAVNFTQMNAATSQNDGARCRFAPLPLDFGDAPETTGYPTTLVNDGPRHLTEETGLYIGSVAADNENDGQPDADYAGDDNNGTAPDDEDVLSALITADVSSPTVTQTVPVVNTTGSDAYLSGWIDFDNSGSFDDDESAWVIVPNGATSATLTWNNVGTSGANISNSVVGYRLRISSDFNTTTNTPLDADGNVFPDPIGPAPDGEIEDYRVLVSSLNGDNTCDIIVETKGDNTSGYDFAEFDPTTNPAQLNNIVSPIVINGYPNAENINAIGFNRLSGLFYGTFIDGSSTNDDVILFVTDRDGTEFVSLGTIRSDGVQSIIHSIHGTSNFANNQILSRLGGSSNISYPVRGDVSPDGQYLYIMNGNWDSLVRIDLNTQTFTTITLSSTPAMGGDFSFSSNDGMLYGVDLPGGNYIQINPTTGAVTINPLNFNGLLPVTNTGSAGAGGTIMDDGIMLYAFANGGDHDTDGDNAHDLIDKTAVYQLNVITGELMFVTEGIDVSVQGNDAAGCYYARDYGDAPISYGDAFHNYSDTGNDGDVALDGDQDLTLGVNWDSEFVSQFSLDATGDDIQASDDEDGVTLPASITVATSTPVTVSVPQAAGFLNVFIDLNGDGDFADVGEMIIEDQLITAATTNLDFNLDAGLTAGYNGDTFVRFRLCSTAATCNSPIGEAADGEVEDYQFELINQIVLSGFVFEDNGISGATAAHDGIFDGGEVGIGNTVVRAIYNGTGAGGFTTGDVVATTVTSGDGGYLLVVPVSLANENLVLEVVKQADWIDISEADVSALTQVTNTSVIDSQMLINAAAGDYLTGLNFGKVKEPRMEPDNFTETEPGKGVLFSHKFTAETAGSVNFTIMNISTEPANDGWSAILYQDNDCNGSIDGADSQIANPVAVSGDSSVCLISKVFVPADVPLNALYHYDIQADMTFEDSVATGHGVTRQVIDTDTVRATFAGAGELKLNKTVENLTQATGVSTSNDGKPGDILEYSIEFTNVGSGPITEVTIFDTTPAYTDLTLAIDCTSGVLPAGLTCNVLTPNGANIAGYEGEVRWEMTGALNPSETGTVIYQVTIK</sequence>
<dbReference type="NCBIfam" id="TIGR01451">
    <property type="entry name" value="B_ant_repeat"/>
    <property type="match status" value="1"/>
</dbReference>
<feature type="region of interest" description="Disordered" evidence="1">
    <location>
        <begin position="6592"/>
        <end position="6617"/>
    </location>
</feature>
<feature type="region of interest" description="Disordered" evidence="1">
    <location>
        <begin position="3871"/>
        <end position="3899"/>
    </location>
</feature>
<feature type="domain" description="GEVED" evidence="3">
    <location>
        <begin position="3158"/>
        <end position="3261"/>
    </location>
</feature>
<feature type="region of interest" description="Disordered" evidence="1">
    <location>
        <begin position="2935"/>
        <end position="2958"/>
    </location>
</feature>
<dbReference type="SUPFAM" id="SSF63825">
    <property type="entry name" value="YWTD domain"/>
    <property type="match status" value="1"/>
</dbReference>
<feature type="domain" description="GEVED" evidence="3">
    <location>
        <begin position="2055"/>
        <end position="2147"/>
    </location>
</feature>
<dbReference type="SUPFAM" id="SSF50974">
    <property type="entry name" value="Nitrous oxide reductase, N-terminal domain"/>
    <property type="match status" value="1"/>
</dbReference>